<reference evidence="2 3" key="1">
    <citation type="submission" date="2017-11" db="EMBL/GenBank/DDBJ databases">
        <title>De-novo sequencing of pomegranate (Punica granatum L.) genome.</title>
        <authorList>
            <person name="Akparov Z."/>
            <person name="Amiraslanov A."/>
            <person name="Hajiyeva S."/>
            <person name="Abbasov M."/>
            <person name="Kaur K."/>
            <person name="Hamwieh A."/>
            <person name="Solovyev V."/>
            <person name="Salamov A."/>
            <person name="Braich B."/>
            <person name="Kosarev P."/>
            <person name="Mahmoud A."/>
            <person name="Hajiyev E."/>
            <person name="Babayeva S."/>
            <person name="Izzatullayeva V."/>
            <person name="Mammadov A."/>
            <person name="Mammadov A."/>
            <person name="Sharifova S."/>
            <person name="Ojaghi J."/>
            <person name="Eynullazada K."/>
            <person name="Bayramov B."/>
            <person name="Abdulazimova A."/>
            <person name="Shahmuradov I."/>
        </authorList>
    </citation>
    <scope>NUCLEOTIDE SEQUENCE [LARGE SCALE GENOMIC DNA]</scope>
    <source>
        <strain evidence="3">cv. AG2017</strain>
        <tissue evidence="2">Leaf</tissue>
    </source>
</reference>
<feature type="transmembrane region" description="Helical" evidence="1">
    <location>
        <begin position="121"/>
        <end position="150"/>
    </location>
</feature>
<evidence type="ECO:0000313" key="3">
    <source>
        <dbReference type="Proteomes" id="UP000233551"/>
    </source>
</evidence>
<keyword evidence="1" id="KW-1133">Transmembrane helix</keyword>
<accession>A0A2I0IXB2</accession>
<protein>
    <submittedName>
        <fullName evidence="2">Uncharacterized protein</fullName>
    </submittedName>
</protein>
<name>A0A2I0IXB2_PUNGR</name>
<sequence>MSPRVLVVDCDLLNCSMNQYQIGHEKPFLVTDPKITESVIIVGCGWRPISRRKASWPYSREAVREIQPFLVVLDHGCCKEPRRVARLLGHHQLNRAVKVFSARHSAATGLSWVAVRCSGKLWAVLGAIGCGCCFLAAWLHSTATIAAAWYGG</sequence>
<keyword evidence="1" id="KW-0472">Membrane</keyword>
<gene>
    <name evidence="2" type="ORF">CRG98_031246</name>
</gene>
<dbReference type="Proteomes" id="UP000233551">
    <property type="component" value="Unassembled WGS sequence"/>
</dbReference>
<keyword evidence="3" id="KW-1185">Reference proteome</keyword>
<evidence type="ECO:0000256" key="1">
    <source>
        <dbReference type="SAM" id="Phobius"/>
    </source>
</evidence>
<keyword evidence="1" id="KW-0812">Transmembrane</keyword>
<dbReference type="AlphaFoldDB" id="A0A2I0IXB2"/>
<organism evidence="2 3">
    <name type="scientific">Punica granatum</name>
    <name type="common">Pomegranate</name>
    <dbReference type="NCBI Taxonomy" id="22663"/>
    <lineage>
        <taxon>Eukaryota</taxon>
        <taxon>Viridiplantae</taxon>
        <taxon>Streptophyta</taxon>
        <taxon>Embryophyta</taxon>
        <taxon>Tracheophyta</taxon>
        <taxon>Spermatophyta</taxon>
        <taxon>Magnoliopsida</taxon>
        <taxon>eudicotyledons</taxon>
        <taxon>Gunneridae</taxon>
        <taxon>Pentapetalae</taxon>
        <taxon>rosids</taxon>
        <taxon>malvids</taxon>
        <taxon>Myrtales</taxon>
        <taxon>Lythraceae</taxon>
        <taxon>Punica</taxon>
    </lineage>
</organism>
<dbReference type="EMBL" id="PGOL01002399">
    <property type="protein sequence ID" value="PKI48393.1"/>
    <property type="molecule type" value="Genomic_DNA"/>
</dbReference>
<evidence type="ECO:0000313" key="2">
    <source>
        <dbReference type="EMBL" id="PKI48393.1"/>
    </source>
</evidence>
<comment type="caution">
    <text evidence="2">The sequence shown here is derived from an EMBL/GenBank/DDBJ whole genome shotgun (WGS) entry which is preliminary data.</text>
</comment>
<proteinExistence type="predicted"/>